<dbReference type="InterPro" id="IPR019885">
    <property type="entry name" value="Tscrpt_reg_HTH_AsnC-type_CS"/>
</dbReference>
<keyword evidence="3" id="KW-0804">Transcription</keyword>
<dbReference type="AlphaFoldDB" id="A0A1W1VAW8"/>
<dbReference type="OrthoDB" id="9799747at2"/>
<dbReference type="PROSITE" id="PS01117">
    <property type="entry name" value="HTH_MARR_1"/>
    <property type="match status" value="1"/>
</dbReference>
<dbReference type="InterPro" id="IPR039422">
    <property type="entry name" value="MarR/SlyA-like"/>
</dbReference>
<evidence type="ECO:0000259" key="4">
    <source>
        <dbReference type="PROSITE" id="PS50995"/>
    </source>
</evidence>
<dbReference type="GO" id="GO:0003677">
    <property type="term" value="F:DNA binding"/>
    <property type="evidence" value="ECO:0007669"/>
    <property type="project" value="UniProtKB-KW"/>
</dbReference>
<accession>A0A1W1VAW8</accession>
<evidence type="ECO:0000256" key="3">
    <source>
        <dbReference type="ARBA" id="ARBA00023163"/>
    </source>
</evidence>
<dbReference type="InterPro" id="IPR000835">
    <property type="entry name" value="HTH_MarR-typ"/>
</dbReference>
<dbReference type="GO" id="GO:0003700">
    <property type="term" value="F:DNA-binding transcription factor activity"/>
    <property type="evidence" value="ECO:0007669"/>
    <property type="project" value="InterPro"/>
</dbReference>
<dbReference type="GO" id="GO:0006950">
    <property type="term" value="P:response to stress"/>
    <property type="evidence" value="ECO:0007669"/>
    <property type="project" value="TreeGrafter"/>
</dbReference>
<keyword evidence="1" id="KW-0805">Transcription regulation</keyword>
<gene>
    <name evidence="5" type="ORF">SAMN00790413_00770</name>
</gene>
<dbReference type="PRINTS" id="PR00598">
    <property type="entry name" value="HTHMARR"/>
</dbReference>
<evidence type="ECO:0000313" key="5">
    <source>
        <dbReference type="EMBL" id="SMB90426.1"/>
    </source>
</evidence>
<proteinExistence type="predicted"/>
<keyword evidence="6" id="KW-1185">Reference proteome</keyword>
<evidence type="ECO:0000256" key="1">
    <source>
        <dbReference type="ARBA" id="ARBA00023015"/>
    </source>
</evidence>
<dbReference type="InterPro" id="IPR036390">
    <property type="entry name" value="WH_DNA-bd_sf"/>
</dbReference>
<dbReference type="PANTHER" id="PTHR33164">
    <property type="entry name" value="TRANSCRIPTIONAL REGULATOR, MARR FAMILY"/>
    <property type="match status" value="1"/>
</dbReference>
<dbReference type="EMBL" id="FWWU01000009">
    <property type="protein sequence ID" value="SMB90426.1"/>
    <property type="molecule type" value="Genomic_DNA"/>
</dbReference>
<dbReference type="Pfam" id="PF12802">
    <property type="entry name" value="MarR_2"/>
    <property type="match status" value="1"/>
</dbReference>
<dbReference type="PANTHER" id="PTHR33164:SF104">
    <property type="entry name" value="TRANSCRIPTIONAL REGULATORY PROTEIN"/>
    <property type="match status" value="1"/>
</dbReference>
<organism evidence="5 6">
    <name type="scientific">Deinococcus hopiensis KR-140</name>
    <dbReference type="NCBI Taxonomy" id="695939"/>
    <lineage>
        <taxon>Bacteria</taxon>
        <taxon>Thermotogati</taxon>
        <taxon>Deinococcota</taxon>
        <taxon>Deinococci</taxon>
        <taxon>Deinococcales</taxon>
        <taxon>Deinococcaceae</taxon>
        <taxon>Deinococcus</taxon>
    </lineage>
</organism>
<evidence type="ECO:0000313" key="6">
    <source>
        <dbReference type="Proteomes" id="UP000192582"/>
    </source>
</evidence>
<dbReference type="Gene3D" id="1.10.10.10">
    <property type="entry name" value="Winged helix-like DNA-binding domain superfamily/Winged helix DNA-binding domain"/>
    <property type="match status" value="1"/>
</dbReference>
<keyword evidence="2 5" id="KW-0238">DNA-binding</keyword>
<dbReference type="InterPro" id="IPR036388">
    <property type="entry name" value="WH-like_DNA-bd_sf"/>
</dbReference>
<dbReference type="SMART" id="SM00347">
    <property type="entry name" value="HTH_MARR"/>
    <property type="match status" value="1"/>
</dbReference>
<dbReference type="InterPro" id="IPR023187">
    <property type="entry name" value="Tscrpt_reg_MarR-type_CS"/>
</dbReference>
<evidence type="ECO:0000256" key="2">
    <source>
        <dbReference type="ARBA" id="ARBA00023125"/>
    </source>
</evidence>
<dbReference type="PROSITE" id="PS00519">
    <property type="entry name" value="HTH_ASNC_1"/>
    <property type="match status" value="1"/>
</dbReference>
<sequence>MDTPTLLERIRADWQRTEPALDPSPMLTFITLQRAAGVLGDAVEATALPVGLNHSSRDVLFTLHRSAGPDGLPASELANLLAVSPASVTGRVDRLEARGWVTRTLDPEDRRSWRIALTDAGRALVREHLPTHLAHERALLAVLNEAEVRQLETLLLRLIRGAEG</sequence>
<protein>
    <submittedName>
        <fullName evidence="5">DNA-binding transcriptional regulator, MarR family</fullName>
    </submittedName>
</protein>
<dbReference type="STRING" id="695939.SAMN00790413_00770"/>
<feature type="domain" description="HTH marR-type" evidence="4">
    <location>
        <begin position="25"/>
        <end position="160"/>
    </location>
</feature>
<name>A0A1W1VAW8_9DEIO</name>
<dbReference type="PROSITE" id="PS50995">
    <property type="entry name" value="HTH_MARR_2"/>
    <property type="match status" value="1"/>
</dbReference>
<reference evidence="5 6" key="1">
    <citation type="submission" date="2017-04" db="EMBL/GenBank/DDBJ databases">
        <authorList>
            <person name="Afonso C.L."/>
            <person name="Miller P.J."/>
            <person name="Scott M.A."/>
            <person name="Spackman E."/>
            <person name="Goraichik I."/>
            <person name="Dimitrov K.M."/>
            <person name="Suarez D.L."/>
            <person name="Swayne D.E."/>
        </authorList>
    </citation>
    <scope>NUCLEOTIDE SEQUENCE [LARGE SCALE GENOMIC DNA]</scope>
    <source>
        <strain evidence="5 6">KR-140</strain>
    </source>
</reference>
<dbReference type="SUPFAM" id="SSF46785">
    <property type="entry name" value="Winged helix' DNA-binding domain"/>
    <property type="match status" value="1"/>
</dbReference>
<dbReference type="RefSeq" id="WP_084048375.1">
    <property type="nucleotide sequence ID" value="NZ_FWWU01000009.1"/>
</dbReference>
<dbReference type="Proteomes" id="UP000192582">
    <property type="component" value="Unassembled WGS sequence"/>
</dbReference>